<reference evidence="3" key="1">
    <citation type="journal article" date="2019" name="Int. J. Syst. Evol. Microbiol.">
        <title>The Global Catalogue of Microorganisms (GCM) 10K type strain sequencing project: providing services to taxonomists for standard genome sequencing and annotation.</title>
        <authorList>
            <consortium name="The Broad Institute Genomics Platform"/>
            <consortium name="The Broad Institute Genome Sequencing Center for Infectious Disease"/>
            <person name="Wu L."/>
            <person name="Ma J."/>
        </authorList>
    </citation>
    <scope>NUCLEOTIDE SEQUENCE [LARGE SCALE GENOMIC DNA]</scope>
    <source>
        <strain evidence="3">JCM 18127</strain>
    </source>
</reference>
<proteinExistence type="predicted"/>
<protein>
    <submittedName>
        <fullName evidence="2">Uncharacterized protein</fullName>
    </submittedName>
</protein>
<keyword evidence="3" id="KW-1185">Reference proteome</keyword>
<sequence>MDGSTDRLQQLQPPLLRADAGVHRVAHELGLLLRAPFRLAEVIEPQLLLDRIPRLLRMPELLLASPTLRRPQPRERCAAVRPDILRRLRLGSHLGSRCTHPRGNPTLPIACPYLGCPPCPAVAPHVSPFASATPRGMVSPRTDSAWDRTR</sequence>
<name>A0ABP8W7A1_9ACTN</name>
<evidence type="ECO:0000313" key="3">
    <source>
        <dbReference type="Proteomes" id="UP001500621"/>
    </source>
</evidence>
<evidence type="ECO:0000256" key="1">
    <source>
        <dbReference type="SAM" id="MobiDB-lite"/>
    </source>
</evidence>
<feature type="region of interest" description="Disordered" evidence="1">
    <location>
        <begin position="130"/>
        <end position="150"/>
    </location>
</feature>
<dbReference type="EMBL" id="BAABIM010000002">
    <property type="protein sequence ID" value="GAA4682389.1"/>
    <property type="molecule type" value="Genomic_DNA"/>
</dbReference>
<comment type="caution">
    <text evidence="2">The sequence shown here is derived from an EMBL/GenBank/DDBJ whole genome shotgun (WGS) entry which is preliminary data.</text>
</comment>
<evidence type="ECO:0000313" key="2">
    <source>
        <dbReference type="EMBL" id="GAA4682389.1"/>
    </source>
</evidence>
<accession>A0ABP8W7A1</accession>
<organism evidence="2 3">
    <name type="scientific">Nocardioides nanhaiensis</name>
    <dbReference type="NCBI Taxonomy" id="1476871"/>
    <lineage>
        <taxon>Bacteria</taxon>
        <taxon>Bacillati</taxon>
        <taxon>Actinomycetota</taxon>
        <taxon>Actinomycetes</taxon>
        <taxon>Propionibacteriales</taxon>
        <taxon>Nocardioidaceae</taxon>
        <taxon>Nocardioides</taxon>
    </lineage>
</organism>
<dbReference type="Proteomes" id="UP001500621">
    <property type="component" value="Unassembled WGS sequence"/>
</dbReference>
<gene>
    <name evidence="2" type="ORF">GCM10023226_19420</name>
</gene>